<keyword evidence="3" id="KW-1185">Reference proteome</keyword>
<proteinExistence type="predicted"/>
<dbReference type="Proteomes" id="UP001325680">
    <property type="component" value="Chromosome"/>
</dbReference>
<reference evidence="2 3" key="1">
    <citation type="submission" date="2023-12" db="EMBL/GenBank/DDBJ databases">
        <title>Genome sequencing and assembly of bacterial species from a model synthetic community.</title>
        <authorList>
            <person name="Hogle S.L."/>
        </authorList>
    </citation>
    <scope>NUCLEOTIDE SEQUENCE [LARGE SCALE GENOMIC DNA]</scope>
    <source>
        <strain evidence="2 3">HAMBI_3031</strain>
    </source>
</reference>
<sequence length="1063" mass="117669">MSQSILNHLIERKAAVNTAPKTTRFFKSIVAATTLLLGSTVHAQKPKPPKPVLPVVVERGRVVYNADTATGDRVPDFSYCGYKASAEDIPTVPVKLVVPLVKGDATATIQTAIDKVAAMQPDPNGFRGAVLLSKGNYEVAGQLKITVSGIVLRGFGAQGQTVVTGKGVDRDGLVRFFGKDDRTTEVEKAITQKYVPVGALSFRIADPGDFRVGDRVQIKRPSTQEWITALGTDDFGGGVSALGWKPGDVDLYFDRTIMAIEGNTITIDAPLTTSLDQNYGGATLIKYSWPGRINNIGIENLTLVSDFDRTNAKDEEHRWMAVTFTNAEDAWVRQLSFKHFAGSAVFINETARRITVEDCISTQPVSEIGGQRRYTFFTRGQQTLFQRCFAANGYHDYSVGHAATGPNAFVQCVSERPYSFSGAIGRWASGILFDVMEVDGNAIRLGNRGQDGRGAGWSGANSFLWNCTASLIECDKPPTAQNWSYGSWSEFAGKGFWAESNNHVNPRSFYYLQLAQRLGKDVSRRAAILDIGGEASSSPTVAVAQDLTAEASKPKRTMYEWIGQAAKRNPISTDAKGVETATARTHDGWSVYPPLSATGLKLNNGWLMLGPEVAVGRRQSVPWWTGGVEGKALQQAKDKLSVTRFVPGRVGAGLTDELDEVIQTMKNKNIVALEHNYGLWYDRRRDDHERIRRMTGEVWPPFYELPFARSGKDSAWDGLSKYDLTKYNDWYWDRLRGFASLASLNKLVLIHQNYFQHNIIEAGAHYADFPWRSANNINNTGFNEPVNYAGDKRIFYAEQFYDVSNPVRRKLHQLYIEKCLDNFKNTPNVIQLTSEEFTGPLHFVEFWLQTIAGWEKKNQAKPIIGLSTTKDVQDAILKNPKYAPVVDLIDIRYWYYQSDGTPYAPEGGKNLAPRQWARQMKSKGTSFEQVYRAVKEYRLKYPGKAVMYSSEGADRFAWAIFMAGGSMPALPEGTDQEFLRAAATMKPSDRAGDYALVGKEGVILMSDNKQAVTVDLSAYTGNYKADFLDPASGKLIPGAQTVTAGKAVTIPLSKQGAILWLKK</sequence>
<accession>A0ABZ0WC30</accession>
<protein>
    <submittedName>
        <fullName evidence="2">DUF6298 domain-containing protein</fullName>
    </submittedName>
</protein>
<organism evidence="2 3">
    <name type="scientific">Niabella yanshanensis</name>
    <dbReference type="NCBI Taxonomy" id="577386"/>
    <lineage>
        <taxon>Bacteria</taxon>
        <taxon>Pseudomonadati</taxon>
        <taxon>Bacteroidota</taxon>
        <taxon>Chitinophagia</taxon>
        <taxon>Chitinophagales</taxon>
        <taxon>Chitinophagaceae</taxon>
        <taxon>Niabella</taxon>
    </lineage>
</organism>
<feature type="domain" description="DUF6298" evidence="1">
    <location>
        <begin position="495"/>
        <end position="985"/>
    </location>
</feature>
<dbReference type="InterPro" id="IPR011050">
    <property type="entry name" value="Pectin_lyase_fold/virulence"/>
</dbReference>
<dbReference type="InterPro" id="IPR046265">
    <property type="entry name" value="DUF6298"/>
</dbReference>
<gene>
    <name evidence="2" type="ORF">U0035_03715</name>
</gene>
<name>A0ABZ0WC30_9BACT</name>
<dbReference type="SUPFAM" id="SSF51126">
    <property type="entry name" value="Pectin lyase-like"/>
    <property type="match status" value="1"/>
</dbReference>
<dbReference type="Pfam" id="PF19815">
    <property type="entry name" value="DUF6298"/>
    <property type="match status" value="1"/>
</dbReference>
<evidence type="ECO:0000259" key="1">
    <source>
        <dbReference type="Pfam" id="PF19815"/>
    </source>
</evidence>
<dbReference type="Gene3D" id="2.160.20.10">
    <property type="entry name" value="Single-stranded right-handed beta-helix, Pectin lyase-like"/>
    <property type="match status" value="1"/>
</dbReference>
<dbReference type="EMBL" id="CP139960">
    <property type="protein sequence ID" value="WQD39257.1"/>
    <property type="molecule type" value="Genomic_DNA"/>
</dbReference>
<dbReference type="InterPro" id="IPR012334">
    <property type="entry name" value="Pectin_lyas_fold"/>
</dbReference>
<evidence type="ECO:0000313" key="3">
    <source>
        <dbReference type="Proteomes" id="UP001325680"/>
    </source>
</evidence>
<dbReference type="RefSeq" id="WP_114792794.1">
    <property type="nucleotide sequence ID" value="NZ_CP139960.1"/>
</dbReference>
<evidence type="ECO:0000313" key="2">
    <source>
        <dbReference type="EMBL" id="WQD39257.1"/>
    </source>
</evidence>